<sequence length="113" mass="12999">MGVLSTWLQANGFMMARYNSAIFFSTQMFRRFCWRSLRFATVIIYIDEDAGIASGLSSVLIPSRWSIGECIGCGGKHHIRNLHWNFSRCANAPWIHFEPNDGVLSVWKRIRSK</sequence>
<proteinExistence type="predicted"/>
<organism evidence="1">
    <name type="scientific">marine sediment metagenome</name>
    <dbReference type="NCBI Taxonomy" id="412755"/>
    <lineage>
        <taxon>unclassified sequences</taxon>
        <taxon>metagenomes</taxon>
        <taxon>ecological metagenomes</taxon>
    </lineage>
</organism>
<dbReference type="AlphaFoldDB" id="A0A0F9B3X5"/>
<comment type="caution">
    <text evidence="1">The sequence shown here is derived from an EMBL/GenBank/DDBJ whole genome shotgun (WGS) entry which is preliminary data.</text>
</comment>
<evidence type="ECO:0000313" key="1">
    <source>
        <dbReference type="EMBL" id="KKL16614.1"/>
    </source>
</evidence>
<gene>
    <name evidence="1" type="ORF">LCGC14_2493810</name>
</gene>
<reference evidence="1" key="1">
    <citation type="journal article" date="2015" name="Nature">
        <title>Complex archaea that bridge the gap between prokaryotes and eukaryotes.</title>
        <authorList>
            <person name="Spang A."/>
            <person name="Saw J.H."/>
            <person name="Jorgensen S.L."/>
            <person name="Zaremba-Niedzwiedzka K."/>
            <person name="Martijn J."/>
            <person name="Lind A.E."/>
            <person name="van Eijk R."/>
            <person name="Schleper C."/>
            <person name="Guy L."/>
            <person name="Ettema T.J."/>
        </authorList>
    </citation>
    <scope>NUCLEOTIDE SEQUENCE</scope>
</reference>
<protein>
    <submittedName>
        <fullName evidence="1">Uncharacterized protein</fullName>
    </submittedName>
</protein>
<accession>A0A0F9B3X5</accession>
<dbReference type="EMBL" id="LAZR01039593">
    <property type="protein sequence ID" value="KKL16614.1"/>
    <property type="molecule type" value="Genomic_DNA"/>
</dbReference>
<name>A0A0F9B3X5_9ZZZZ</name>